<evidence type="ECO:0000256" key="1">
    <source>
        <dbReference type="SAM" id="Phobius"/>
    </source>
</evidence>
<accession>A0A9C7CEN3</accession>
<keyword evidence="1" id="KW-1133">Transmembrane helix</keyword>
<protein>
    <submittedName>
        <fullName evidence="2">Uncharacterized protein</fullName>
    </submittedName>
</protein>
<organism evidence="2">
    <name type="scientific">Armadillidium vulgare clopovirus</name>
    <dbReference type="NCBI Taxonomy" id="2984284"/>
    <lineage>
        <taxon>Viruses</taxon>
        <taxon>Viruses incertae sedis</taxon>
        <taxon>Naldaviricetes</taxon>
        <taxon>Nimaviridae</taxon>
    </lineage>
</organism>
<sequence>MEYPRCLVFFSLFLLVISVYTALSYFMVRNFEKSAKKQRLLLLLFAGAYDISLRQIGKLVYFNGDSEILKSSRGRKEVSRLILHPGTYLRDAFGTTASAAAFDYKKSFTDKQYDAFLKPGMLLE</sequence>
<keyword evidence="1" id="KW-0812">Transmembrane</keyword>
<reference evidence="2" key="1">
    <citation type="submission" date="2022-10" db="EMBL/GenBank/DDBJ databases">
        <title>Genome sequences of endogenous nimaviruses in decapod crustaceans.</title>
        <authorList>
            <person name="Kawato S."/>
            <person name="Nozaki R."/>
            <person name="Kondo H."/>
            <person name="Hirono I."/>
        </authorList>
    </citation>
    <scope>NUCLEOTIDE SEQUENCE</scope>
    <source>
        <strain evidence="2">TUMSAT20210906</strain>
    </source>
</reference>
<evidence type="ECO:0000313" key="2">
    <source>
        <dbReference type="EMBL" id="BDT63310.1"/>
    </source>
</evidence>
<dbReference type="EMBL" id="LC738883">
    <property type="protein sequence ID" value="BDT63310.1"/>
    <property type="molecule type" value="Genomic_DNA"/>
</dbReference>
<feature type="transmembrane region" description="Helical" evidence="1">
    <location>
        <begin position="6"/>
        <end position="28"/>
    </location>
</feature>
<name>A0A9C7CEN3_9VIRU</name>
<proteinExistence type="predicted"/>
<keyword evidence="1" id="KW-0472">Membrane</keyword>